<keyword evidence="3" id="KW-1185">Reference proteome</keyword>
<dbReference type="PANTHER" id="PTHR38075:SF1">
    <property type="entry name" value="DUF4139 DOMAIN-CONTAINING PROTEIN"/>
    <property type="match status" value="1"/>
</dbReference>
<dbReference type="Pfam" id="PF13598">
    <property type="entry name" value="DUF4139"/>
    <property type="match status" value="1"/>
</dbReference>
<comment type="caution">
    <text evidence="2">The sequence shown here is derived from an EMBL/GenBank/DDBJ whole genome shotgun (WGS) entry which is preliminary data.</text>
</comment>
<evidence type="ECO:0000259" key="1">
    <source>
        <dbReference type="Pfam" id="PF13598"/>
    </source>
</evidence>
<name>A0A0M9UCN0_9CHLR</name>
<proteinExistence type="predicted"/>
<feature type="domain" description="DUF4139" evidence="1">
    <location>
        <begin position="210"/>
        <end position="504"/>
    </location>
</feature>
<dbReference type="OrthoDB" id="9783078at2"/>
<gene>
    <name evidence="2" type="ORF">ARMA_1453</name>
</gene>
<evidence type="ECO:0000313" key="2">
    <source>
        <dbReference type="EMBL" id="GAP63030.1"/>
    </source>
</evidence>
<dbReference type="InParanoid" id="A0A0M9UCN0"/>
<dbReference type="AlphaFoldDB" id="A0A0M9UCN0"/>
<organism evidence="2 3">
    <name type="scientific">Ardenticatena maritima</name>
    <dbReference type="NCBI Taxonomy" id="872965"/>
    <lineage>
        <taxon>Bacteria</taxon>
        <taxon>Bacillati</taxon>
        <taxon>Chloroflexota</taxon>
        <taxon>Ardenticatenia</taxon>
        <taxon>Ardenticatenales</taxon>
        <taxon>Ardenticatenaceae</taxon>
        <taxon>Ardenticatena</taxon>
    </lineage>
</organism>
<dbReference type="Proteomes" id="UP000037784">
    <property type="component" value="Unassembled WGS sequence"/>
</dbReference>
<accession>A0A0M9UCN0</accession>
<dbReference type="InterPro" id="IPR037291">
    <property type="entry name" value="DUF4139"/>
</dbReference>
<dbReference type="PROSITE" id="PS51257">
    <property type="entry name" value="PROKAR_LIPOPROTEIN"/>
    <property type="match status" value="1"/>
</dbReference>
<protein>
    <recommendedName>
        <fullName evidence="1">DUF4139 domain-containing protein</fullName>
    </recommendedName>
</protein>
<dbReference type="STRING" id="872965.SE16_13325"/>
<evidence type="ECO:0000313" key="3">
    <source>
        <dbReference type="Proteomes" id="UP000037784"/>
    </source>
</evidence>
<dbReference type="RefSeq" id="WP_054492901.1">
    <property type="nucleotide sequence ID" value="NZ_BBZA01000106.1"/>
</dbReference>
<reference evidence="3" key="2">
    <citation type="submission" date="2015-08" db="EMBL/GenBank/DDBJ databases">
        <title>Draft Genome Sequence of a Heterotrophic Facultative Anaerobic Bacterium Ardenticatena maritima Strain 110S.</title>
        <authorList>
            <person name="Kawaichi S."/>
            <person name="Yoshida T."/>
            <person name="Sako Y."/>
            <person name="Nakamura R."/>
        </authorList>
    </citation>
    <scope>NUCLEOTIDE SEQUENCE [LARGE SCALE GENOMIC DNA]</scope>
    <source>
        <strain evidence="3">110S</strain>
    </source>
</reference>
<reference evidence="2 3" key="1">
    <citation type="journal article" date="2015" name="Genome Announc.">
        <title>Draft Genome Sequence of a Heterotrophic Facultative Anaerobic Thermophilic Bacterium, Ardenticatena maritima Strain 110ST.</title>
        <authorList>
            <person name="Kawaichi S."/>
            <person name="Yoshida T."/>
            <person name="Sako Y."/>
            <person name="Nakamura R."/>
        </authorList>
    </citation>
    <scope>NUCLEOTIDE SEQUENCE [LARGE SCALE GENOMIC DNA]</scope>
    <source>
        <strain evidence="2 3">110S</strain>
    </source>
</reference>
<sequence>MSTKIVSRLVRQLFLVVLVFVGACSLVKETSQPTPTTTTSSRRAPETDSAGLIPSAQAQNENMALTVYNQDLALVRDVRSLSLSAGVNEVRFADVAERIDPTSVHVRSLTDPTGTRILEQNFDYDLVGSQKVLEKYIDRAIGLVTDDGTTYEGTLLSAQNDIVLQTETGIVVVRRDAIRQFDFPELPEGLITRPSLVWLVETEQTGEQDIEVTYMTGGISWRADYVVQLNEDDTQADLNGWVTVENQSGATYENAKLKLVAGDVNVVQEKLGVMRDVMAEEMAVATPQVEERQLFEYHLYDVQRPVTVRNNQTKQIEFTSASGINVEKIFVYDGAPGFGFYGYAITDPSYGASSTPDVNIYLDMANSEENGLGIPLPAGRVRVYKADVDGTLQFIGEDEIDHTPRDEQVRLRLGNAFDIVGERRQTNFRKLGDDVIEESFEITIRNHKDEAVEVRVVEHMFRWSEWEITRESAEHTKLDQGTVEWRVNVPANGEATVTYTVRYEF</sequence>
<dbReference type="PANTHER" id="PTHR38075">
    <property type="entry name" value="DUF4139 DOMAIN-CONTAINING PROTEIN"/>
    <property type="match status" value="1"/>
</dbReference>
<dbReference type="EMBL" id="BBZA01000106">
    <property type="protein sequence ID" value="GAP63030.1"/>
    <property type="molecule type" value="Genomic_DNA"/>
</dbReference>